<dbReference type="Gene3D" id="2.60.40.1760">
    <property type="entry name" value="glycosyl hydrolase (family 31)"/>
    <property type="match status" value="1"/>
</dbReference>
<dbReference type="Proteomes" id="UP000007801">
    <property type="component" value="Unassembled WGS sequence"/>
</dbReference>
<proteinExistence type="inferred from homology"/>
<dbReference type="InterPro" id="IPR048395">
    <property type="entry name" value="Glyco_hydro_31_C"/>
</dbReference>
<dbReference type="SMR" id="B3MRT9"/>
<dbReference type="Gene3D" id="2.60.40.1180">
    <property type="entry name" value="Golgi alpha-mannosidase II"/>
    <property type="match status" value="2"/>
</dbReference>
<keyword evidence="3 8" id="KW-0732">Signal</keyword>
<evidence type="ECO:0000259" key="10">
    <source>
        <dbReference type="Pfam" id="PF21365"/>
    </source>
</evidence>
<dbReference type="STRING" id="7217.B3MRT9"/>
<dbReference type="GO" id="GO:0090599">
    <property type="term" value="F:alpha-glucosidase activity"/>
    <property type="evidence" value="ECO:0007669"/>
    <property type="project" value="TreeGrafter"/>
</dbReference>
<dbReference type="AlphaFoldDB" id="B3MRT9"/>
<evidence type="ECO:0000256" key="7">
    <source>
        <dbReference type="RuleBase" id="RU361185"/>
    </source>
</evidence>
<evidence type="ECO:0000313" key="11">
    <source>
        <dbReference type="EMBL" id="EDV34494.2"/>
    </source>
</evidence>
<dbReference type="PANTHER" id="PTHR22762:SF54">
    <property type="entry name" value="BCDNA.GH04962"/>
    <property type="match status" value="1"/>
</dbReference>
<name>B3MRT9_DROAN</name>
<evidence type="ECO:0000313" key="12">
    <source>
        <dbReference type="Proteomes" id="UP000007801"/>
    </source>
</evidence>
<dbReference type="InParanoid" id="B3MRT9"/>
<keyword evidence="4 7" id="KW-0378">Hydrolase</keyword>
<dbReference type="OrthoDB" id="3237269at2759"/>
<dbReference type="InterPro" id="IPR000322">
    <property type="entry name" value="Glyco_hydro_31_TIM"/>
</dbReference>
<keyword evidence="5" id="KW-0325">Glycoprotein</keyword>
<evidence type="ECO:0000256" key="4">
    <source>
        <dbReference type="ARBA" id="ARBA00022801"/>
    </source>
</evidence>
<dbReference type="FunFam" id="3.20.20.80:FF:000039">
    <property type="entry name" value="Glucosidase, alpha neutral C"/>
    <property type="match status" value="1"/>
</dbReference>
<dbReference type="eggNOG" id="KOG1066">
    <property type="taxonomic scope" value="Eukaryota"/>
</dbReference>
<protein>
    <submittedName>
        <fullName evidence="11">Uncharacterized protein</fullName>
    </submittedName>
</protein>
<organism evidence="11 12">
    <name type="scientific">Drosophila ananassae</name>
    <name type="common">Fruit fly</name>
    <dbReference type="NCBI Taxonomy" id="7217"/>
    <lineage>
        <taxon>Eukaryota</taxon>
        <taxon>Metazoa</taxon>
        <taxon>Ecdysozoa</taxon>
        <taxon>Arthropoda</taxon>
        <taxon>Hexapoda</taxon>
        <taxon>Insecta</taxon>
        <taxon>Pterygota</taxon>
        <taxon>Neoptera</taxon>
        <taxon>Endopterygota</taxon>
        <taxon>Diptera</taxon>
        <taxon>Brachycera</taxon>
        <taxon>Muscomorpha</taxon>
        <taxon>Ephydroidea</taxon>
        <taxon>Drosophilidae</taxon>
        <taxon>Drosophila</taxon>
        <taxon>Sophophora</taxon>
    </lineage>
</organism>
<dbReference type="FunFam" id="2.60.40.1180:FF:000098">
    <property type="entry name" value="Neutral alpha-glucosidase AB"/>
    <property type="match status" value="1"/>
</dbReference>
<feature type="domain" description="Glycosyl hydrolase family 31 C-terminal" evidence="10">
    <location>
        <begin position="601"/>
        <end position="694"/>
    </location>
</feature>
<evidence type="ECO:0000259" key="9">
    <source>
        <dbReference type="Pfam" id="PF01055"/>
    </source>
</evidence>
<comment type="pathway">
    <text evidence="1">Glycan metabolism.</text>
</comment>
<evidence type="ECO:0000256" key="1">
    <source>
        <dbReference type="ARBA" id="ARBA00004881"/>
    </source>
</evidence>
<evidence type="ECO:0000256" key="2">
    <source>
        <dbReference type="ARBA" id="ARBA00007806"/>
    </source>
</evidence>
<dbReference type="FunFam" id="3.20.20.80:FF:000046">
    <property type="entry name" value="Glucosidase alpha, neutral C"/>
    <property type="match status" value="1"/>
</dbReference>
<feature type="chain" id="PRO_5006454918" evidence="8">
    <location>
        <begin position="22"/>
        <end position="825"/>
    </location>
</feature>
<feature type="signal peptide" evidence="8">
    <location>
        <begin position="1"/>
        <end position="21"/>
    </location>
</feature>
<dbReference type="CDD" id="cd14752">
    <property type="entry name" value="GH31_N"/>
    <property type="match status" value="1"/>
</dbReference>
<dbReference type="PANTHER" id="PTHR22762">
    <property type="entry name" value="ALPHA-GLUCOSIDASE"/>
    <property type="match status" value="1"/>
</dbReference>
<dbReference type="GO" id="GO:0006491">
    <property type="term" value="P:N-glycan processing"/>
    <property type="evidence" value="ECO:0007669"/>
    <property type="project" value="TreeGrafter"/>
</dbReference>
<evidence type="ECO:0000256" key="5">
    <source>
        <dbReference type="ARBA" id="ARBA00023180"/>
    </source>
</evidence>
<evidence type="ECO:0000256" key="3">
    <source>
        <dbReference type="ARBA" id="ARBA00022729"/>
    </source>
</evidence>
<comment type="similarity">
    <text evidence="2 7">Belongs to the glycosyl hydrolase 31 family.</text>
</comment>
<dbReference type="CDD" id="cd06603">
    <property type="entry name" value="GH31_GANC_GANAB_alpha"/>
    <property type="match status" value="1"/>
</dbReference>
<evidence type="ECO:0000256" key="6">
    <source>
        <dbReference type="ARBA" id="ARBA00023295"/>
    </source>
</evidence>
<dbReference type="Gene3D" id="3.20.20.80">
    <property type="entry name" value="Glycosidases"/>
    <property type="match status" value="2"/>
</dbReference>
<feature type="domain" description="Glycoside hydrolase family 31 TIM barrel" evidence="9">
    <location>
        <begin position="267"/>
        <end position="593"/>
    </location>
</feature>
<accession>B3MRT9</accession>
<dbReference type="SUPFAM" id="SSF51445">
    <property type="entry name" value="(Trans)glycosidases"/>
    <property type="match status" value="1"/>
</dbReference>
<evidence type="ECO:0000256" key="8">
    <source>
        <dbReference type="SAM" id="SignalP"/>
    </source>
</evidence>
<dbReference type="FunCoup" id="B3MRT9">
    <property type="interactions" value="1872"/>
</dbReference>
<dbReference type="Pfam" id="PF01055">
    <property type="entry name" value="Glyco_hydro_31_2nd"/>
    <property type="match status" value="1"/>
</dbReference>
<dbReference type="InterPro" id="IPR013780">
    <property type="entry name" value="Glyco_hydro_b"/>
</dbReference>
<dbReference type="Pfam" id="PF21365">
    <property type="entry name" value="Glyco_hydro_31_3rd"/>
    <property type="match status" value="1"/>
</dbReference>
<dbReference type="EMBL" id="CH902622">
    <property type="protein sequence ID" value="EDV34494.2"/>
    <property type="molecule type" value="Genomic_DNA"/>
</dbReference>
<dbReference type="HOGENOM" id="CLU_000631_7_0_1"/>
<sequence>MRCALGVLATLCALFLIFSDAVDPSNFKTCEQSSFCRRSRKVQTSGSKYALIPGTLNTYADSLTADLVNKENHHQFAFKLEALVGSSFRLQIDEKQPLKPRYRVEHALKGQPQTGRIRVQRETDGEIVITSERKQGRLVVDSIRRYCRRLLKVYDHLFWFLFYYNLCFNYGHSWQETGSLSSPRISFRPQRTAGVYWQNAAETWVDIQTTETNVVSSLVNFVSGSRKTPPPAAHFISESGIVDAFILLGPKPLDAFRQYAALTGTHELPQLFSLAYHQSRWNYNDERDVTSVSAKFDEFNIPMDTMWLDIEYTDGKRYFTWDKFKFPQPLTMIKNLTELGRHLVVIIDPHIKRDNGYFFHNDCTERGYYVKTRDGNDYEGWCWPGSASYPDFFNPVVRDYYASQYALDKFQTVTSDVMLWNDMNEPSVFNGPEITAPKDLIHYGNWEHRDVHNLYGHMHLMGSFAGLQQRDPNQRPFILTRSHFAGSQRYAAIWTGDNLADWSHLQHSIKMCLTEAVAGFSFCGADVGGFFGNPDAELLERWYQTGIFLPFFRAHAHIDTKRREPWLFPERTRLVIQNAVLKRYSYLPLWYTAFYELEQTGEPVIRPLLAHYPLDKEAFGIDNQLLVQDRLLVRPVMQQGVGKVDVYFPSVDDKKNGDLWYDVDTYQRQEKSGYVSVSVDEYKIPVWQRGGSILPKKERQRRASTLMINDPYTLIICLDRQGKATGSLYLDDEKSYAYRKGHFIHVDYEFSNGQLINRFIGKPNYKTEAWIERIVIAGLERVPNGATITVNGVTQQLEVLPHEGHVVVRKPGIKMDVDFALKLNF</sequence>
<dbReference type="FunFam" id="2.60.40.1180:FF:000023">
    <property type="entry name" value="neutral alpha-glucosidase AB isoform X2"/>
    <property type="match status" value="1"/>
</dbReference>
<dbReference type="GO" id="GO:0005975">
    <property type="term" value="P:carbohydrate metabolic process"/>
    <property type="evidence" value="ECO:0007669"/>
    <property type="project" value="InterPro"/>
</dbReference>
<dbReference type="InterPro" id="IPR017853">
    <property type="entry name" value="GH"/>
</dbReference>
<dbReference type="SUPFAM" id="SSF51011">
    <property type="entry name" value="Glycosyl hydrolase domain"/>
    <property type="match status" value="1"/>
</dbReference>
<keyword evidence="6 7" id="KW-0326">Glycosidase</keyword>
<keyword evidence="12" id="KW-1185">Reference proteome</keyword>
<gene>
    <name evidence="11" type="primary">Dana\GF21346</name>
    <name evidence="11" type="synonym">dana_GLEANR_4552</name>
    <name evidence="11" type="ORF">GF21346</name>
</gene>
<reference evidence="11 12" key="1">
    <citation type="journal article" date="2007" name="Nature">
        <title>Evolution of genes and genomes on the Drosophila phylogeny.</title>
        <authorList>
            <consortium name="Drosophila 12 Genomes Consortium"/>
            <person name="Clark A.G."/>
            <person name="Eisen M.B."/>
            <person name="Smith D.R."/>
            <person name="Bergman C.M."/>
            <person name="Oliver B."/>
            <person name="Markow T.A."/>
            <person name="Kaufman T.C."/>
            <person name="Kellis M."/>
            <person name="Gelbart W."/>
            <person name="Iyer V.N."/>
            <person name="Pollard D.A."/>
            <person name="Sackton T.B."/>
            <person name="Larracuente A.M."/>
            <person name="Singh N.D."/>
            <person name="Abad J.P."/>
            <person name="Abt D.N."/>
            <person name="Adryan B."/>
            <person name="Aguade M."/>
            <person name="Akashi H."/>
            <person name="Anderson W.W."/>
            <person name="Aquadro C.F."/>
            <person name="Ardell D.H."/>
            <person name="Arguello R."/>
            <person name="Artieri C.G."/>
            <person name="Barbash D.A."/>
            <person name="Barker D."/>
            <person name="Barsanti P."/>
            <person name="Batterham P."/>
            <person name="Batzoglou S."/>
            <person name="Begun D."/>
            <person name="Bhutkar A."/>
            <person name="Blanco E."/>
            <person name="Bosak S.A."/>
            <person name="Bradley R.K."/>
            <person name="Brand A.D."/>
            <person name="Brent M.R."/>
            <person name="Brooks A.N."/>
            <person name="Brown R.H."/>
            <person name="Butlin R.K."/>
            <person name="Caggese C."/>
            <person name="Calvi B.R."/>
            <person name="Bernardo de Carvalho A."/>
            <person name="Caspi A."/>
            <person name="Castrezana S."/>
            <person name="Celniker S.E."/>
            <person name="Chang J.L."/>
            <person name="Chapple C."/>
            <person name="Chatterji S."/>
            <person name="Chinwalla A."/>
            <person name="Civetta A."/>
            <person name="Clifton S.W."/>
            <person name="Comeron J.M."/>
            <person name="Costello J.C."/>
            <person name="Coyne J.A."/>
            <person name="Daub J."/>
            <person name="David R.G."/>
            <person name="Delcher A.L."/>
            <person name="Delehaunty K."/>
            <person name="Do C.B."/>
            <person name="Ebling H."/>
            <person name="Edwards K."/>
            <person name="Eickbush T."/>
            <person name="Evans J.D."/>
            <person name="Filipski A."/>
            <person name="Findeiss S."/>
            <person name="Freyhult E."/>
            <person name="Fulton L."/>
            <person name="Fulton R."/>
            <person name="Garcia A.C."/>
            <person name="Gardiner A."/>
            <person name="Garfield D.A."/>
            <person name="Garvin B.E."/>
            <person name="Gibson G."/>
            <person name="Gilbert D."/>
            <person name="Gnerre S."/>
            <person name="Godfrey J."/>
            <person name="Good R."/>
            <person name="Gotea V."/>
            <person name="Gravely B."/>
            <person name="Greenberg A.J."/>
            <person name="Griffiths-Jones S."/>
            <person name="Gross S."/>
            <person name="Guigo R."/>
            <person name="Gustafson E.A."/>
            <person name="Haerty W."/>
            <person name="Hahn M.W."/>
            <person name="Halligan D.L."/>
            <person name="Halpern A.L."/>
            <person name="Halter G.M."/>
            <person name="Han M.V."/>
            <person name="Heger A."/>
            <person name="Hillier L."/>
            <person name="Hinrichs A.S."/>
            <person name="Holmes I."/>
            <person name="Hoskins R.A."/>
            <person name="Hubisz M.J."/>
            <person name="Hultmark D."/>
            <person name="Huntley M.A."/>
            <person name="Jaffe D.B."/>
            <person name="Jagadeeshan S."/>
            <person name="Jeck W.R."/>
            <person name="Johnson J."/>
            <person name="Jones C.D."/>
            <person name="Jordan W.C."/>
            <person name="Karpen G.H."/>
            <person name="Kataoka E."/>
            <person name="Keightley P.D."/>
            <person name="Kheradpour P."/>
            <person name="Kirkness E.F."/>
            <person name="Koerich L.B."/>
            <person name="Kristiansen K."/>
            <person name="Kudrna D."/>
            <person name="Kulathinal R.J."/>
            <person name="Kumar S."/>
            <person name="Kwok R."/>
            <person name="Lander E."/>
            <person name="Langley C.H."/>
            <person name="Lapoint R."/>
            <person name="Lazzaro B.P."/>
            <person name="Lee S.J."/>
            <person name="Levesque L."/>
            <person name="Li R."/>
            <person name="Lin C.F."/>
            <person name="Lin M.F."/>
            <person name="Lindblad-Toh K."/>
            <person name="Llopart A."/>
            <person name="Long M."/>
            <person name="Low L."/>
            <person name="Lozovsky E."/>
            <person name="Lu J."/>
            <person name="Luo M."/>
            <person name="Machado C.A."/>
            <person name="Makalowski W."/>
            <person name="Marzo M."/>
            <person name="Matsuda M."/>
            <person name="Matzkin L."/>
            <person name="McAllister B."/>
            <person name="McBride C.S."/>
            <person name="McKernan B."/>
            <person name="McKernan K."/>
            <person name="Mendez-Lago M."/>
            <person name="Minx P."/>
            <person name="Mollenhauer M.U."/>
            <person name="Montooth K."/>
            <person name="Mount S.M."/>
            <person name="Mu X."/>
            <person name="Myers E."/>
            <person name="Negre B."/>
            <person name="Newfeld S."/>
            <person name="Nielsen R."/>
            <person name="Noor M.A."/>
            <person name="O'Grady P."/>
            <person name="Pachter L."/>
            <person name="Papaceit M."/>
            <person name="Parisi M.J."/>
            <person name="Parisi M."/>
            <person name="Parts L."/>
            <person name="Pedersen J.S."/>
            <person name="Pesole G."/>
            <person name="Phillippy A.M."/>
            <person name="Ponting C.P."/>
            <person name="Pop M."/>
            <person name="Porcelli D."/>
            <person name="Powell J.R."/>
            <person name="Prohaska S."/>
            <person name="Pruitt K."/>
            <person name="Puig M."/>
            <person name="Quesneville H."/>
            <person name="Ram K.R."/>
            <person name="Rand D."/>
            <person name="Rasmussen M.D."/>
            <person name="Reed L.K."/>
            <person name="Reenan R."/>
            <person name="Reily A."/>
            <person name="Remington K.A."/>
            <person name="Rieger T.T."/>
            <person name="Ritchie M.G."/>
            <person name="Robin C."/>
            <person name="Rogers Y.H."/>
            <person name="Rohde C."/>
            <person name="Rozas J."/>
            <person name="Rubenfield M.J."/>
            <person name="Ruiz A."/>
            <person name="Russo S."/>
            <person name="Salzberg S.L."/>
            <person name="Sanchez-Gracia A."/>
            <person name="Saranga D.J."/>
            <person name="Sato H."/>
            <person name="Schaeffer S.W."/>
            <person name="Schatz M.C."/>
            <person name="Schlenke T."/>
            <person name="Schwartz R."/>
            <person name="Segarra C."/>
            <person name="Singh R.S."/>
            <person name="Sirot L."/>
            <person name="Sirota M."/>
            <person name="Sisneros N.B."/>
            <person name="Smith C.D."/>
            <person name="Smith T.F."/>
            <person name="Spieth J."/>
            <person name="Stage D.E."/>
            <person name="Stark A."/>
            <person name="Stephan W."/>
            <person name="Strausberg R.L."/>
            <person name="Strempel S."/>
            <person name="Sturgill D."/>
            <person name="Sutton G."/>
            <person name="Sutton G.G."/>
            <person name="Tao W."/>
            <person name="Teichmann S."/>
            <person name="Tobari Y.N."/>
            <person name="Tomimura Y."/>
            <person name="Tsolas J.M."/>
            <person name="Valente V.L."/>
            <person name="Venter E."/>
            <person name="Venter J.C."/>
            <person name="Vicario S."/>
            <person name="Vieira F.G."/>
            <person name="Vilella A.J."/>
            <person name="Villasante A."/>
            <person name="Walenz B."/>
            <person name="Wang J."/>
            <person name="Wasserman M."/>
            <person name="Watts T."/>
            <person name="Wilson D."/>
            <person name="Wilson R.K."/>
            <person name="Wing R.A."/>
            <person name="Wolfner M.F."/>
            <person name="Wong A."/>
            <person name="Wong G.K."/>
            <person name="Wu C.I."/>
            <person name="Wu G."/>
            <person name="Yamamoto D."/>
            <person name="Yang H.P."/>
            <person name="Yang S.P."/>
            <person name="Yorke J.A."/>
            <person name="Yoshida K."/>
            <person name="Zdobnov E."/>
            <person name="Zhang P."/>
            <person name="Zhang Y."/>
            <person name="Zimin A.V."/>
            <person name="Baldwin J."/>
            <person name="Abdouelleil A."/>
            <person name="Abdulkadir J."/>
            <person name="Abebe A."/>
            <person name="Abera B."/>
            <person name="Abreu J."/>
            <person name="Acer S.C."/>
            <person name="Aftuck L."/>
            <person name="Alexander A."/>
            <person name="An P."/>
            <person name="Anderson E."/>
            <person name="Anderson S."/>
            <person name="Arachi H."/>
            <person name="Azer M."/>
            <person name="Bachantsang P."/>
            <person name="Barry A."/>
            <person name="Bayul T."/>
            <person name="Berlin A."/>
            <person name="Bessette D."/>
            <person name="Bloom T."/>
            <person name="Blye J."/>
            <person name="Boguslavskiy L."/>
            <person name="Bonnet C."/>
            <person name="Boukhgalter B."/>
            <person name="Bourzgui I."/>
            <person name="Brown A."/>
            <person name="Cahill P."/>
            <person name="Channer S."/>
            <person name="Cheshatsang Y."/>
            <person name="Chuda L."/>
            <person name="Citroen M."/>
            <person name="Collymore A."/>
            <person name="Cooke P."/>
            <person name="Costello M."/>
            <person name="D'Aco K."/>
            <person name="Daza R."/>
            <person name="De Haan G."/>
            <person name="DeGray S."/>
            <person name="DeMaso C."/>
            <person name="Dhargay N."/>
            <person name="Dooley K."/>
            <person name="Dooley E."/>
            <person name="Doricent M."/>
            <person name="Dorje P."/>
            <person name="Dorjee K."/>
            <person name="Dupes A."/>
            <person name="Elong R."/>
            <person name="Falk J."/>
            <person name="Farina A."/>
            <person name="Faro S."/>
            <person name="Ferguson D."/>
            <person name="Fisher S."/>
            <person name="Foley C.D."/>
            <person name="Franke A."/>
            <person name="Friedrich D."/>
            <person name="Gadbois L."/>
            <person name="Gearin G."/>
            <person name="Gearin C.R."/>
            <person name="Giannoukos G."/>
            <person name="Goode T."/>
            <person name="Graham J."/>
            <person name="Grandbois E."/>
            <person name="Grewal S."/>
            <person name="Gyaltsen K."/>
            <person name="Hafez N."/>
            <person name="Hagos B."/>
            <person name="Hall J."/>
            <person name="Henson C."/>
            <person name="Hollinger A."/>
            <person name="Honan T."/>
            <person name="Huard M.D."/>
            <person name="Hughes L."/>
            <person name="Hurhula B."/>
            <person name="Husby M.E."/>
            <person name="Kamat A."/>
            <person name="Kanga B."/>
            <person name="Kashin S."/>
            <person name="Khazanovich D."/>
            <person name="Kisner P."/>
            <person name="Lance K."/>
            <person name="Lara M."/>
            <person name="Lee W."/>
            <person name="Lennon N."/>
            <person name="Letendre F."/>
            <person name="LeVine R."/>
            <person name="Lipovsky A."/>
            <person name="Liu X."/>
            <person name="Liu J."/>
            <person name="Liu S."/>
            <person name="Lokyitsang T."/>
            <person name="Lokyitsang Y."/>
            <person name="Lubonja R."/>
            <person name="Lui A."/>
            <person name="MacDonald P."/>
            <person name="Magnisalis V."/>
            <person name="Maru K."/>
            <person name="Matthews C."/>
            <person name="McCusker W."/>
            <person name="McDonough S."/>
            <person name="Mehta T."/>
            <person name="Meldrim J."/>
            <person name="Meneus L."/>
            <person name="Mihai O."/>
            <person name="Mihalev A."/>
            <person name="Mihova T."/>
            <person name="Mittelman R."/>
            <person name="Mlenga V."/>
            <person name="Montmayeur A."/>
            <person name="Mulrain L."/>
            <person name="Navidi A."/>
            <person name="Naylor J."/>
            <person name="Negash T."/>
            <person name="Nguyen T."/>
            <person name="Nguyen N."/>
            <person name="Nicol R."/>
            <person name="Norbu C."/>
            <person name="Norbu N."/>
            <person name="Novod N."/>
            <person name="O'Neill B."/>
            <person name="Osman S."/>
            <person name="Markiewicz E."/>
            <person name="Oyono O.L."/>
            <person name="Patti C."/>
            <person name="Phunkhang P."/>
            <person name="Pierre F."/>
            <person name="Priest M."/>
            <person name="Raghuraman S."/>
            <person name="Rege F."/>
            <person name="Reyes R."/>
            <person name="Rise C."/>
            <person name="Rogov P."/>
            <person name="Ross K."/>
            <person name="Ryan E."/>
            <person name="Settipalli S."/>
            <person name="Shea T."/>
            <person name="Sherpa N."/>
            <person name="Shi L."/>
            <person name="Shih D."/>
            <person name="Sparrow T."/>
            <person name="Spaulding J."/>
            <person name="Stalker J."/>
            <person name="Stange-Thomann N."/>
            <person name="Stavropoulos S."/>
            <person name="Stone C."/>
            <person name="Strader C."/>
            <person name="Tesfaye S."/>
            <person name="Thomson T."/>
            <person name="Thoulutsang Y."/>
            <person name="Thoulutsang D."/>
            <person name="Topham K."/>
            <person name="Topping I."/>
            <person name="Tsamla T."/>
            <person name="Vassiliev H."/>
            <person name="Vo A."/>
            <person name="Wangchuk T."/>
            <person name="Wangdi T."/>
            <person name="Weiand M."/>
            <person name="Wilkinson J."/>
            <person name="Wilson A."/>
            <person name="Yadav S."/>
            <person name="Young G."/>
            <person name="Yu Q."/>
            <person name="Zembek L."/>
            <person name="Zhong D."/>
            <person name="Zimmer A."/>
            <person name="Zwirko Z."/>
            <person name="Jaffe D.B."/>
            <person name="Alvarez P."/>
            <person name="Brockman W."/>
            <person name="Butler J."/>
            <person name="Chin C."/>
            <person name="Gnerre S."/>
            <person name="Grabherr M."/>
            <person name="Kleber M."/>
            <person name="Mauceli E."/>
            <person name="MacCallum I."/>
        </authorList>
    </citation>
    <scope>NUCLEOTIDE SEQUENCE [LARGE SCALE GENOMIC DNA]</scope>
    <source>
        <strain evidence="12">Tucson 14024-0371.13</strain>
    </source>
</reference>